<dbReference type="OrthoDB" id="8005993at2"/>
<accession>A0A1W6ZU40</accession>
<dbReference type="KEGG" id="psin:CAK95_18210"/>
<dbReference type="RefSeq" id="WP_086089200.1">
    <property type="nucleotide sequence ID" value="NZ_CP021112.1"/>
</dbReference>
<reference evidence="2 3" key="1">
    <citation type="submission" date="2017-05" db="EMBL/GenBank/DDBJ databases">
        <title>Full genome sequence of Pseudorhodoplanes sinuspersici.</title>
        <authorList>
            <person name="Dastgheib S.M.M."/>
            <person name="Shavandi M."/>
            <person name="Tirandaz H."/>
        </authorList>
    </citation>
    <scope>NUCLEOTIDE SEQUENCE [LARGE SCALE GENOMIC DNA]</scope>
    <source>
        <strain evidence="2 3">RIPI110</strain>
    </source>
</reference>
<protein>
    <recommendedName>
        <fullName evidence="1">DUF6468 domain-containing protein</fullName>
    </recommendedName>
</protein>
<dbReference type="EMBL" id="CP021112">
    <property type="protein sequence ID" value="ARQ00806.1"/>
    <property type="molecule type" value="Genomic_DNA"/>
</dbReference>
<evidence type="ECO:0000259" key="1">
    <source>
        <dbReference type="Pfam" id="PF20072"/>
    </source>
</evidence>
<sequence>MSYNIGLMIESLVAVLLVLTILYCARLNKQIGQLKADEKLMKASIVELVMATEKAERAIGGLKLTAREAEDTLGARLRESEAYCTAMAGHLKAGEDVLNRLRKIAYANKLLAGEATAAKAESFTRKDDVKTQDPKSVVAAAQALAERAMARVNGRAA</sequence>
<dbReference type="Pfam" id="PF20072">
    <property type="entry name" value="DUF6468"/>
    <property type="match status" value="1"/>
</dbReference>
<evidence type="ECO:0000313" key="3">
    <source>
        <dbReference type="Proteomes" id="UP000194137"/>
    </source>
</evidence>
<dbReference type="InterPro" id="IPR045531">
    <property type="entry name" value="DUF6468"/>
</dbReference>
<feature type="domain" description="DUF6468" evidence="1">
    <location>
        <begin position="34"/>
        <end position="108"/>
    </location>
</feature>
<dbReference type="Proteomes" id="UP000194137">
    <property type="component" value="Chromosome"/>
</dbReference>
<evidence type="ECO:0000313" key="2">
    <source>
        <dbReference type="EMBL" id="ARQ00806.1"/>
    </source>
</evidence>
<name>A0A1W6ZU40_9HYPH</name>
<dbReference type="AlphaFoldDB" id="A0A1W6ZU40"/>
<keyword evidence="3" id="KW-1185">Reference proteome</keyword>
<proteinExistence type="predicted"/>
<gene>
    <name evidence="2" type="ORF">CAK95_18210</name>
</gene>
<dbReference type="STRING" id="1235591.CAK95_18210"/>
<organism evidence="2 3">
    <name type="scientific">Pseudorhodoplanes sinuspersici</name>
    <dbReference type="NCBI Taxonomy" id="1235591"/>
    <lineage>
        <taxon>Bacteria</taxon>
        <taxon>Pseudomonadati</taxon>
        <taxon>Pseudomonadota</taxon>
        <taxon>Alphaproteobacteria</taxon>
        <taxon>Hyphomicrobiales</taxon>
        <taxon>Pseudorhodoplanes</taxon>
    </lineage>
</organism>